<reference evidence="1 2" key="1">
    <citation type="submission" date="2021-06" db="EMBL/GenBank/DDBJ databases">
        <authorList>
            <person name="Kallberg Y."/>
            <person name="Tangrot J."/>
            <person name="Rosling A."/>
        </authorList>
    </citation>
    <scope>NUCLEOTIDE SEQUENCE [LARGE SCALE GENOMIC DNA]</scope>
    <source>
        <strain evidence="1 2">120-4 pot B 10/14</strain>
    </source>
</reference>
<feature type="non-terminal residue" evidence="1">
    <location>
        <position position="1"/>
    </location>
</feature>
<sequence>KQDKQQERKTALLDSESNHFDYSIEEQLNQEILIEQMVNMKTIKVNLSKTLIELDGYGIQNESKEGDSILKRSKTTCLRMKEWKNYQNHYHLTKKKTILLTRL</sequence>
<organism evidence="1 2">
    <name type="scientific">Gigaspora margarita</name>
    <dbReference type="NCBI Taxonomy" id="4874"/>
    <lineage>
        <taxon>Eukaryota</taxon>
        <taxon>Fungi</taxon>
        <taxon>Fungi incertae sedis</taxon>
        <taxon>Mucoromycota</taxon>
        <taxon>Glomeromycotina</taxon>
        <taxon>Glomeromycetes</taxon>
        <taxon>Diversisporales</taxon>
        <taxon>Gigasporaceae</taxon>
        <taxon>Gigaspora</taxon>
    </lineage>
</organism>
<keyword evidence="2" id="KW-1185">Reference proteome</keyword>
<proteinExistence type="predicted"/>
<gene>
    <name evidence="1" type="ORF">GMARGA_LOCUS19369</name>
</gene>
<dbReference type="EMBL" id="CAJVQB010016111">
    <property type="protein sequence ID" value="CAG8778407.1"/>
    <property type="molecule type" value="Genomic_DNA"/>
</dbReference>
<evidence type="ECO:0000313" key="1">
    <source>
        <dbReference type="EMBL" id="CAG8778407.1"/>
    </source>
</evidence>
<dbReference type="Proteomes" id="UP000789901">
    <property type="component" value="Unassembled WGS sequence"/>
</dbReference>
<evidence type="ECO:0000313" key="2">
    <source>
        <dbReference type="Proteomes" id="UP000789901"/>
    </source>
</evidence>
<accession>A0ABN7VKS2</accession>
<protein>
    <submittedName>
        <fullName evidence="1">10043_t:CDS:1</fullName>
    </submittedName>
</protein>
<name>A0ABN7VKS2_GIGMA</name>
<comment type="caution">
    <text evidence="1">The sequence shown here is derived from an EMBL/GenBank/DDBJ whole genome shotgun (WGS) entry which is preliminary data.</text>
</comment>